<dbReference type="PROSITE" id="PS50048">
    <property type="entry name" value="ZN2_CY6_FUNGAL_2"/>
    <property type="match status" value="1"/>
</dbReference>
<organism evidence="8 9">
    <name type="scientific">Somion occarium</name>
    <dbReference type="NCBI Taxonomy" id="3059160"/>
    <lineage>
        <taxon>Eukaryota</taxon>
        <taxon>Fungi</taxon>
        <taxon>Dikarya</taxon>
        <taxon>Basidiomycota</taxon>
        <taxon>Agaricomycotina</taxon>
        <taxon>Agaricomycetes</taxon>
        <taxon>Polyporales</taxon>
        <taxon>Cerrenaceae</taxon>
        <taxon>Somion</taxon>
    </lineage>
</organism>
<evidence type="ECO:0000259" key="7">
    <source>
        <dbReference type="PROSITE" id="PS50048"/>
    </source>
</evidence>
<dbReference type="CDD" id="cd00067">
    <property type="entry name" value="GAL4"/>
    <property type="match status" value="1"/>
</dbReference>
<dbReference type="InterPro" id="IPR051711">
    <property type="entry name" value="Stress_Response_Reg"/>
</dbReference>
<feature type="compositionally biased region" description="Low complexity" evidence="6">
    <location>
        <begin position="188"/>
        <end position="200"/>
    </location>
</feature>
<keyword evidence="2" id="KW-0805">Transcription regulation</keyword>
<feature type="region of interest" description="Disordered" evidence="6">
    <location>
        <begin position="163"/>
        <end position="208"/>
    </location>
</feature>
<feature type="compositionally biased region" description="Low complexity" evidence="6">
    <location>
        <begin position="234"/>
        <end position="247"/>
    </location>
</feature>
<comment type="subcellular location">
    <subcellularLocation>
        <location evidence="1">Nucleus</location>
    </subcellularLocation>
</comment>
<dbReference type="PANTHER" id="PTHR47540:SF6">
    <property type="entry name" value="ZN(II)2CYS6 TRANSCRIPTION FACTOR (EUROFUNG)"/>
    <property type="match status" value="1"/>
</dbReference>
<evidence type="ECO:0000256" key="1">
    <source>
        <dbReference type="ARBA" id="ARBA00004123"/>
    </source>
</evidence>
<dbReference type="InterPro" id="IPR001138">
    <property type="entry name" value="Zn2Cys6_DnaBD"/>
</dbReference>
<evidence type="ECO:0000256" key="6">
    <source>
        <dbReference type="SAM" id="MobiDB-lite"/>
    </source>
</evidence>
<evidence type="ECO:0000256" key="5">
    <source>
        <dbReference type="ARBA" id="ARBA00023242"/>
    </source>
</evidence>
<dbReference type="Gene3D" id="4.10.240.10">
    <property type="entry name" value="Zn(2)-C6 fungal-type DNA-binding domain"/>
    <property type="match status" value="1"/>
</dbReference>
<dbReference type="SMART" id="SM00066">
    <property type="entry name" value="GAL4"/>
    <property type="match status" value="1"/>
</dbReference>
<dbReference type="PROSITE" id="PS00463">
    <property type="entry name" value="ZN2_CY6_FUNGAL_1"/>
    <property type="match status" value="1"/>
</dbReference>
<keyword evidence="3" id="KW-0238">DNA-binding</keyword>
<gene>
    <name evidence="8" type="ORF">GFSPODELE1_LOCUS6821</name>
</gene>
<feature type="region of interest" description="Disordered" evidence="6">
    <location>
        <begin position="234"/>
        <end position="259"/>
    </location>
</feature>
<keyword evidence="5" id="KW-0539">Nucleus</keyword>
<evidence type="ECO:0000313" key="8">
    <source>
        <dbReference type="EMBL" id="CAL1708363.1"/>
    </source>
</evidence>
<dbReference type="PRINTS" id="PR00755">
    <property type="entry name" value="AFLATOXINBRP"/>
</dbReference>
<dbReference type="Pfam" id="PF00172">
    <property type="entry name" value="Zn_clus"/>
    <property type="match status" value="1"/>
</dbReference>
<dbReference type="Proteomes" id="UP001497453">
    <property type="component" value="Chromosome 5"/>
</dbReference>
<proteinExistence type="predicted"/>
<feature type="compositionally biased region" description="Basic and acidic residues" evidence="6">
    <location>
        <begin position="163"/>
        <end position="174"/>
    </location>
</feature>
<feature type="region of interest" description="Disordered" evidence="6">
    <location>
        <begin position="1"/>
        <end position="76"/>
    </location>
</feature>
<sequence length="460" mass="51205">MAKQYAPQLEVPRTSTTSRHRTYPPLRMKAPRLEIPKASSYESTRDPLPRRVASRSPLLGESETRPGSTLPKSASSDCDLASSGMWQLVPYDIPWGHDYYRYKVGCLPGPGGACIFLRTPTPVEKRRTTQACVTCRERKAKCSGSRPACARCLSRGVSCEYGPDPKRNRVESKQTQRYHHSFPHPYSPRDSCSSSVSSTSDRFDDSPLPYASSEFSPKFEDESLAVLSPSPAWTSYTTSSDTQQTSSRTNVGNFGGDERTSFLDQKHDLLRRPSNIPSFGPIEPAPSMVSPNTVSLVAPQPRRLSPISTLEQRVRSSEETAFALQHTTATPLSPTTVDPRMLDHQILNIHCPDSYVDPSAVSYYTENYWFVLSYFCFSSDLTFPRSISYEPGSQGDYISQTGFVEVAQRYYGVSTYIPEPVYENPAPAQFTAVAVPHHLQTPDVPPYARPSFVPAYSVYA</sequence>
<evidence type="ECO:0000256" key="3">
    <source>
        <dbReference type="ARBA" id="ARBA00023125"/>
    </source>
</evidence>
<dbReference type="InterPro" id="IPR036864">
    <property type="entry name" value="Zn2-C6_fun-type_DNA-bd_sf"/>
</dbReference>
<feature type="compositionally biased region" description="Polar residues" evidence="6">
    <location>
        <begin position="65"/>
        <end position="76"/>
    </location>
</feature>
<keyword evidence="4" id="KW-0804">Transcription</keyword>
<evidence type="ECO:0000313" key="9">
    <source>
        <dbReference type="Proteomes" id="UP001497453"/>
    </source>
</evidence>
<dbReference type="EMBL" id="OZ037948">
    <property type="protein sequence ID" value="CAL1708363.1"/>
    <property type="molecule type" value="Genomic_DNA"/>
</dbReference>
<dbReference type="PANTHER" id="PTHR47540">
    <property type="entry name" value="THIAMINE REPRESSIBLE GENES REGULATORY PROTEIN THI5"/>
    <property type="match status" value="1"/>
</dbReference>
<protein>
    <recommendedName>
        <fullName evidence="7">Zn(2)-C6 fungal-type domain-containing protein</fullName>
    </recommendedName>
</protein>
<feature type="domain" description="Zn(2)-C6 fungal-type" evidence="7">
    <location>
        <begin position="131"/>
        <end position="161"/>
    </location>
</feature>
<reference evidence="9" key="1">
    <citation type="submission" date="2024-04" db="EMBL/GenBank/DDBJ databases">
        <authorList>
            <person name="Shaw F."/>
            <person name="Minotto A."/>
        </authorList>
    </citation>
    <scope>NUCLEOTIDE SEQUENCE [LARGE SCALE GENOMIC DNA]</scope>
</reference>
<evidence type="ECO:0000256" key="2">
    <source>
        <dbReference type="ARBA" id="ARBA00023015"/>
    </source>
</evidence>
<evidence type="ECO:0000256" key="4">
    <source>
        <dbReference type="ARBA" id="ARBA00023163"/>
    </source>
</evidence>
<accession>A0ABP1DKK1</accession>
<dbReference type="SUPFAM" id="SSF57701">
    <property type="entry name" value="Zn2/Cys6 DNA-binding domain"/>
    <property type="match status" value="1"/>
</dbReference>
<keyword evidence="9" id="KW-1185">Reference proteome</keyword>
<name>A0ABP1DKK1_9APHY</name>